<name>A0A1Q3CIL2_CEPFO</name>
<reference evidence="2" key="1">
    <citation type="submission" date="2016-04" db="EMBL/GenBank/DDBJ databases">
        <title>Cephalotus genome sequencing.</title>
        <authorList>
            <person name="Fukushima K."/>
            <person name="Hasebe M."/>
            <person name="Fang X."/>
        </authorList>
    </citation>
    <scope>NUCLEOTIDE SEQUENCE [LARGE SCALE GENOMIC DNA]</scope>
    <source>
        <strain evidence="2">cv. St1</strain>
    </source>
</reference>
<dbReference type="AlphaFoldDB" id="A0A1Q3CIL2"/>
<keyword evidence="2" id="KW-1185">Reference proteome</keyword>
<dbReference type="EMBL" id="BDDD01002081">
    <property type="protein sequence ID" value="GAV79942.1"/>
    <property type="molecule type" value="Genomic_DNA"/>
</dbReference>
<gene>
    <name evidence="1" type="ORF">CFOL_v3_23404</name>
</gene>
<comment type="caution">
    <text evidence="1">The sequence shown here is derived from an EMBL/GenBank/DDBJ whole genome shotgun (WGS) entry which is preliminary data.</text>
</comment>
<evidence type="ECO:0008006" key="3">
    <source>
        <dbReference type="Google" id="ProtNLM"/>
    </source>
</evidence>
<evidence type="ECO:0000313" key="2">
    <source>
        <dbReference type="Proteomes" id="UP000187406"/>
    </source>
</evidence>
<feature type="non-terminal residue" evidence="1">
    <location>
        <position position="88"/>
    </location>
</feature>
<evidence type="ECO:0000313" key="1">
    <source>
        <dbReference type="EMBL" id="GAV79942.1"/>
    </source>
</evidence>
<sequence length="88" mass="10634">MAAKNIIAYLNKSEKFDFENYDIWRRRIQYLLDEQEVLETLRQFMVEPEKRCKKDCCARFTMLSSMNNDLIGEVEEYHTASEMWNALK</sequence>
<proteinExistence type="predicted"/>
<organism evidence="1 2">
    <name type="scientific">Cephalotus follicularis</name>
    <name type="common">Albany pitcher plant</name>
    <dbReference type="NCBI Taxonomy" id="3775"/>
    <lineage>
        <taxon>Eukaryota</taxon>
        <taxon>Viridiplantae</taxon>
        <taxon>Streptophyta</taxon>
        <taxon>Embryophyta</taxon>
        <taxon>Tracheophyta</taxon>
        <taxon>Spermatophyta</taxon>
        <taxon>Magnoliopsida</taxon>
        <taxon>eudicotyledons</taxon>
        <taxon>Gunneridae</taxon>
        <taxon>Pentapetalae</taxon>
        <taxon>rosids</taxon>
        <taxon>fabids</taxon>
        <taxon>Oxalidales</taxon>
        <taxon>Cephalotaceae</taxon>
        <taxon>Cephalotus</taxon>
    </lineage>
</organism>
<protein>
    <recommendedName>
        <fullName evidence="3">UBN2_3 domain-containing protein</fullName>
    </recommendedName>
</protein>
<dbReference type="Proteomes" id="UP000187406">
    <property type="component" value="Unassembled WGS sequence"/>
</dbReference>
<dbReference type="InParanoid" id="A0A1Q3CIL2"/>
<dbReference type="OrthoDB" id="1909174at2759"/>
<accession>A0A1Q3CIL2</accession>